<dbReference type="PANTHER" id="PTHR10357">
    <property type="entry name" value="ALPHA-AMYLASE FAMILY MEMBER"/>
    <property type="match status" value="1"/>
</dbReference>
<dbReference type="GO" id="GO:0030980">
    <property type="term" value="P:alpha-glucan catabolic process"/>
    <property type="evidence" value="ECO:0007669"/>
    <property type="project" value="TreeGrafter"/>
</dbReference>
<proteinExistence type="predicted"/>
<evidence type="ECO:0000259" key="1">
    <source>
        <dbReference type="SMART" id="SM00642"/>
    </source>
</evidence>
<gene>
    <name evidence="2" type="ORF">Sant_P0216</name>
</gene>
<dbReference type="PATRIC" id="fig|1239307.3.peg.4757"/>
<dbReference type="NCBIfam" id="TIGR02401">
    <property type="entry name" value="trehalose_TreY"/>
    <property type="match status" value="1"/>
</dbReference>
<dbReference type="CDD" id="cd11336">
    <property type="entry name" value="AmyAc_MTSase"/>
    <property type="match status" value="1"/>
</dbReference>
<feature type="domain" description="Glycosyl hydrolase family 13 catalytic" evidence="1">
    <location>
        <begin position="6"/>
        <end position="497"/>
    </location>
</feature>
<accession>W0HZJ7</accession>
<dbReference type="InterPro" id="IPR012767">
    <property type="entry name" value="Trehalose_TreY"/>
</dbReference>
<dbReference type="RefSeq" id="WP_025424390.1">
    <property type="nucleotide sequence ID" value="NZ_CP006570.1"/>
</dbReference>
<dbReference type="GO" id="GO:0047470">
    <property type="term" value="F:(1,4)-alpha-D-glucan 1-alpha-D-glucosylmutase activity"/>
    <property type="evidence" value="ECO:0007669"/>
    <property type="project" value="TreeGrafter"/>
</dbReference>
<dbReference type="EMBL" id="CP006570">
    <property type="protein sequence ID" value="AHF79261.1"/>
    <property type="molecule type" value="Genomic_DNA"/>
</dbReference>
<reference evidence="2 3" key="1">
    <citation type="journal article" date="2014" name="Genome Biol. Evol.">
        <title>Genome degeneration and adaptation in a nascent stage of symbiosis.</title>
        <authorList>
            <person name="Oakeson K.F."/>
            <person name="Gil R."/>
            <person name="Clayton A.L."/>
            <person name="Dunn D.M."/>
            <person name="von Niederhausern A.C."/>
            <person name="Hamil C."/>
            <person name="Aoyagi A."/>
            <person name="Duval B."/>
            <person name="Baca A."/>
            <person name="Silva F.J."/>
            <person name="Vallier A."/>
            <person name="Jackson D.G."/>
            <person name="Latorre A."/>
            <person name="Weiss R.B."/>
            <person name="Heddi A."/>
            <person name="Moya A."/>
            <person name="Dale C."/>
        </authorList>
    </citation>
    <scope>NUCLEOTIDE SEQUENCE [LARGE SCALE GENOMIC DNA]</scope>
    <source>
        <strain evidence="2 3">HS1</strain>
        <plasmid evidence="3">Plasmid pHS1</plasmid>
    </source>
</reference>
<geneLocation type="plasmid" evidence="2 3">
    <name>pHS1</name>
</geneLocation>
<dbReference type="SMART" id="SM00642">
    <property type="entry name" value="Aamy"/>
    <property type="match status" value="1"/>
</dbReference>
<dbReference type="Gene3D" id="3.20.20.80">
    <property type="entry name" value="Glycosidases"/>
    <property type="match status" value="2"/>
</dbReference>
<dbReference type="InterPro" id="IPR017853">
    <property type="entry name" value="GH"/>
</dbReference>
<dbReference type="SUPFAM" id="SSF51445">
    <property type="entry name" value="(Trans)glycosidases"/>
    <property type="match status" value="1"/>
</dbReference>
<dbReference type="PANTHER" id="PTHR10357:SF216">
    <property type="entry name" value="MALTOOLIGOSYL TREHALOSE SYNTHASE-RELATED"/>
    <property type="match status" value="1"/>
</dbReference>
<name>W0HZJ7_9GAMM</name>
<sequence>MNTPTGTYRIQFRNGMTFDRAAGLVPYLKRLGISHLYASPVFTATAGSTHGYDVTDPNEIEPSLGGREAFDRMVTALKKAGLGLILDIVPNHMAASLENAWWRDVIEKGENSRYARYFDIDWARPLTLPFLGDTFDAVLKNGEIAVKPDPRTGRPALVYYDSAYPLAPETWEGREAEILRLTDKAEIDQLHARQPYRLMAWRDAPHDLSYRRFFEITGLVGVRVEDSVVFDDTHRLILELVHSGVVDGLRVDHVDGLADPKAYLERLRQEAGPACYITVEKILAEGESIPADWPVSGATGYEFMATLPDALVNGEKIGALRTAYDDLLGKPVDWQAEWRAAKVLMADKHFAGEFTTLVMLAMAIVKLEKVTLDETVIRSALRELLVAFPVYRTYGTASGLPPADQTRLQQVADKVRTDVNAPSPEALDYLLRLLAGAVSETAMSDATAFRVRFQQLTGPLMAKSVEDTLFFRQHTALALNEVGAEPLPRAFSLDRFHKAMKARLERQPNALSATSTHDTKRGEDARARLYTLSEAPERWAACVSRWRQMLRSHVTLLDDGPAPEPAVEWMLYQTLAGVWPATLQVGDEKGLKALRERFLAFVEKALREAKLRTSWGDNNDAYEKAVRDYACDMLSPHNPLFLADFSSALQPFIRAGWVNSLTQTIIKLTAPGVPDIYQGSEAQDFSLADPDNRREPDFAELQSQLEGYEKPGLTTGDDWPNARLKQHVIAKLLHLRQQWPSLFRRGDYLPLTITGRWSGNMIAFARQEGAEALIVIVPRLLFDSDADSAASRPSLSWSGTEIALPASLAHRHYREVFSQQELTLTDRIDLASIDETSLFLLLKGE</sequence>
<dbReference type="Gene3D" id="3.30.1590.10">
    <property type="entry name" value="Maltooligosyl trehalose synthase, domain 2"/>
    <property type="match status" value="1"/>
</dbReference>
<evidence type="ECO:0000313" key="3">
    <source>
        <dbReference type="Proteomes" id="UP000019028"/>
    </source>
</evidence>
<dbReference type="Proteomes" id="UP000019028">
    <property type="component" value="Plasmid pHS1"/>
</dbReference>
<dbReference type="KEGG" id="sod:Sant_P0216"/>
<dbReference type="HOGENOM" id="CLU_005045_1_0_6"/>
<evidence type="ECO:0000313" key="2">
    <source>
        <dbReference type="EMBL" id="AHF79261.1"/>
    </source>
</evidence>
<dbReference type="Gene3D" id="3.30.750.90">
    <property type="match status" value="1"/>
</dbReference>
<keyword evidence="3" id="KW-1185">Reference proteome</keyword>
<dbReference type="InterPro" id="IPR006047">
    <property type="entry name" value="GH13_cat_dom"/>
</dbReference>
<dbReference type="Pfam" id="PF00128">
    <property type="entry name" value="Alpha-amylase"/>
    <property type="match status" value="1"/>
</dbReference>
<protein>
    <submittedName>
        <fullName evidence="2">Putative malto-oligosyltrehalose synthase</fullName>
    </submittedName>
</protein>
<dbReference type="Gene3D" id="1.10.10.470">
    <property type="entry name" value="Maltooligosyl trehalose synthase, domain 4"/>
    <property type="match status" value="1"/>
</dbReference>
<dbReference type="OrthoDB" id="9805159at2"/>
<organism evidence="2 3">
    <name type="scientific">Sodalis praecaptivus</name>
    <dbReference type="NCBI Taxonomy" id="1239307"/>
    <lineage>
        <taxon>Bacteria</taxon>
        <taxon>Pseudomonadati</taxon>
        <taxon>Pseudomonadota</taxon>
        <taxon>Gammaproteobacteria</taxon>
        <taxon>Enterobacterales</taxon>
        <taxon>Bruguierivoracaceae</taxon>
        <taxon>Sodalis</taxon>
    </lineage>
</organism>
<dbReference type="InterPro" id="IPR013797">
    <property type="entry name" value="Maltooligo_trehalose_synth_4"/>
</dbReference>
<keyword evidence="2" id="KW-0614">Plasmid</keyword>
<dbReference type="GO" id="GO:0005992">
    <property type="term" value="P:trehalose biosynthetic process"/>
    <property type="evidence" value="ECO:0007669"/>
    <property type="project" value="TreeGrafter"/>
</dbReference>
<dbReference type="AlphaFoldDB" id="W0HZJ7"/>